<dbReference type="Gramene" id="Pp3c16_24900V3.1">
    <property type="protein sequence ID" value="PAC:32984945.CDS.1"/>
    <property type="gene ID" value="Pp3c16_24900"/>
</dbReference>
<dbReference type="GO" id="GO:0005200">
    <property type="term" value="F:structural constituent of cytoskeleton"/>
    <property type="evidence" value="ECO:0000318"/>
    <property type="project" value="GO_Central"/>
</dbReference>
<proteinExistence type="predicted"/>
<feature type="compositionally biased region" description="Basic and acidic residues" evidence="2">
    <location>
        <begin position="249"/>
        <end position="266"/>
    </location>
</feature>
<feature type="coiled-coil region" evidence="1">
    <location>
        <begin position="777"/>
        <end position="811"/>
    </location>
</feature>
<feature type="coiled-coil region" evidence="1">
    <location>
        <begin position="707"/>
        <end position="741"/>
    </location>
</feature>
<dbReference type="OrthoDB" id="10432866at2759"/>
<dbReference type="GO" id="GO:0005856">
    <property type="term" value="C:cytoskeleton"/>
    <property type="evidence" value="ECO:0000318"/>
    <property type="project" value="GO_Central"/>
</dbReference>
<evidence type="ECO:0000256" key="1">
    <source>
        <dbReference type="SAM" id="Coils"/>
    </source>
</evidence>
<dbReference type="Proteomes" id="UP000006727">
    <property type="component" value="Chromosome 16"/>
</dbReference>
<feature type="coiled-coil region" evidence="1">
    <location>
        <begin position="298"/>
        <end position="583"/>
    </location>
</feature>
<dbReference type="RefSeq" id="XP_073395963.1">
    <property type="nucleotide sequence ID" value="XM_073539862.1"/>
</dbReference>
<feature type="coiled-coil region" evidence="1">
    <location>
        <begin position="865"/>
        <end position="924"/>
    </location>
</feature>
<reference evidence="3 5" key="2">
    <citation type="journal article" date="2018" name="Plant J.">
        <title>The Physcomitrella patens chromosome-scale assembly reveals moss genome structure and evolution.</title>
        <authorList>
            <person name="Lang D."/>
            <person name="Ullrich K.K."/>
            <person name="Murat F."/>
            <person name="Fuchs J."/>
            <person name="Jenkins J."/>
            <person name="Haas F.B."/>
            <person name="Piednoel M."/>
            <person name="Gundlach H."/>
            <person name="Van Bel M."/>
            <person name="Meyberg R."/>
            <person name="Vives C."/>
            <person name="Morata J."/>
            <person name="Symeonidi A."/>
            <person name="Hiss M."/>
            <person name="Muchero W."/>
            <person name="Kamisugi Y."/>
            <person name="Saleh O."/>
            <person name="Blanc G."/>
            <person name="Decker E.L."/>
            <person name="van Gessel N."/>
            <person name="Grimwood J."/>
            <person name="Hayes R.D."/>
            <person name="Graham S.W."/>
            <person name="Gunter L.E."/>
            <person name="McDaniel S.F."/>
            <person name="Hoernstein S.N.W."/>
            <person name="Larsson A."/>
            <person name="Li F.W."/>
            <person name="Perroud P.F."/>
            <person name="Phillips J."/>
            <person name="Ranjan P."/>
            <person name="Rokshar D.S."/>
            <person name="Rothfels C.J."/>
            <person name="Schneider L."/>
            <person name="Shu S."/>
            <person name="Stevenson D.W."/>
            <person name="Thummler F."/>
            <person name="Tillich M."/>
            <person name="Villarreal Aguilar J.C."/>
            <person name="Widiez T."/>
            <person name="Wong G.K."/>
            <person name="Wymore A."/>
            <person name="Zhang Y."/>
            <person name="Zimmer A.D."/>
            <person name="Quatrano R.S."/>
            <person name="Mayer K.F.X."/>
            <person name="Goodstein D."/>
            <person name="Casacuberta J.M."/>
            <person name="Vandepoele K."/>
            <person name="Reski R."/>
            <person name="Cuming A.C."/>
            <person name="Tuskan G.A."/>
            <person name="Maumus F."/>
            <person name="Salse J."/>
            <person name="Schmutz J."/>
            <person name="Rensing S.A."/>
        </authorList>
    </citation>
    <scope>NUCLEOTIDE SEQUENCE [LARGE SCALE GENOMIC DNA]</scope>
    <source>
        <strain evidence="4 5">cv. Gransden 2004</strain>
    </source>
</reference>
<organism evidence="3">
    <name type="scientific">Physcomitrium patens</name>
    <name type="common">Spreading-leaved earth moss</name>
    <name type="synonym">Physcomitrella patens</name>
    <dbReference type="NCBI Taxonomy" id="3218"/>
    <lineage>
        <taxon>Eukaryota</taxon>
        <taxon>Viridiplantae</taxon>
        <taxon>Streptophyta</taxon>
        <taxon>Embryophyta</taxon>
        <taxon>Bryophyta</taxon>
        <taxon>Bryophytina</taxon>
        <taxon>Bryopsida</taxon>
        <taxon>Funariidae</taxon>
        <taxon>Funariales</taxon>
        <taxon>Funariaceae</taxon>
        <taxon>Physcomitrium</taxon>
    </lineage>
</organism>
<reference evidence="3 5" key="1">
    <citation type="journal article" date="2008" name="Science">
        <title>The Physcomitrella genome reveals evolutionary insights into the conquest of land by plants.</title>
        <authorList>
            <person name="Rensing S."/>
            <person name="Lang D."/>
            <person name="Zimmer A."/>
            <person name="Terry A."/>
            <person name="Salamov A."/>
            <person name="Shapiro H."/>
            <person name="Nishiyama T."/>
            <person name="Perroud P.-F."/>
            <person name="Lindquist E."/>
            <person name="Kamisugi Y."/>
            <person name="Tanahashi T."/>
            <person name="Sakakibara K."/>
            <person name="Fujita T."/>
            <person name="Oishi K."/>
            <person name="Shin-I T."/>
            <person name="Kuroki Y."/>
            <person name="Toyoda A."/>
            <person name="Suzuki Y."/>
            <person name="Hashimoto A."/>
            <person name="Yamaguchi K."/>
            <person name="Sugano A."/>
            <person name="Kohara Y."/>
            <person name="Fujiyama A."/>
            <person name="Anterola A."/>
            <person name="Aoki S."/>
            <person name="Ashton N."/>
            <person name="Barbazuk W.B."/>
            <person name="Barker E."/>
            <person name="Bennetzen J."/>
            <person name="Bezanilla M."/>
            <person name="Blankenship R."/>
            <person name="Cho S.H."/>
            <person name="Dutcher S."/>
            <person name="Estelle M."/>
            <person name="Fawcett J.A."/>
            <person name="Gundlach H."/>
            <person name="Hanada K."/>
            <person name="Heyl A."/>
            <person name="Hicks K.A."/>
            <person name="Hugh J."/>
            <person name="Lohr M."/>
            <person name="Mayer K."/>
            <person name="Melkozernov A."/>
            <person name="Murata T."/>
            <person name="Nelson D."/>
            <person name="Pils B."/>
            <person name="Prigge M."/>
            <person name="Reiss B."/>
            <person name="Renner T."/>
            <person name="Rombauts S."/>
            <person name="Rushton P."/>
            <person name="Sanderfoot A."/>
            <person name="Schween G."/>
            <person name="Shiu S.-H."/>
            <person name="Stueber K."/>
            <person name="Theodoulou F.L."/>
            <person name="Tu H."/>
            <person name="Van de Peer Y."/>
            <person name="Verrier P.J."/>
            <person name="Waters E."/>
            <person name="Wood A."/>
            <person name="Yang L."/>
            <person name="Cove D."/>
            <person name="Cuming A."/>
            <person name="Hasebe M."/>
            <person name="Lucas S."/>
            <person name="Mishler D.B."/>
            <person name="Reski R."/>
            <person name="Grigoriev I."/>
            <person name="Quatrano R.S."/>
            <person name="Boore J.L."/>
        </authorList>
    </citation>
    <scope>NUCLEOTIDE SEQUENCE [LARGE SCALE GENOMIC DNA]</scope>
    <source>
        <strain evidence="4 5">cv. Gransden 2004</strain>
    </source>
</reference>
<dbReference type="PaxDb" id="3218-PP1S4_391V6.1"/>
<sequence length="968" mass="109691">MSSKGGKLRQFKASFNAFQFDATNQNQPSSKTLRQESFVVKPDDTGLENLVKALQEEAVVIKNELVEWKSKANAAAQEAASSKEDSEKRITLLKAEVEGWRDRAAMSAGKGIVARRQLEDFAKQVKSLNAGLQESKEEAARLLQENEDLKAEAIEWRLEADALAKEVVSMKSEANGSVKVLEADLDKWKHICRSRSDSIKVLEADLEKWKHIAASRTDGGRLHMEELEVSERDLVEWDMVAGTANGDGKSCKIDQGDRSGKSAMKEEDVDSFSSVSERTSNGWRDGPSELELSLQAEIEDLKNQIIYADKERSELEASLQAKIQELKNKVACMEKEHSGLEMSLKTEIEELKKKALSAEKEQEQLKQRHDTRVEELQLEVEAWMNAASLTEHEKLERLEVEKKLKDSQVKAREALEDLVHERKRSAVRVAELQAQVKDLKVVAADSSEECSSLRVAFDGVVQELHLDLAQWKQKAETSSEEGKSLKAELVQLKQKAETSNEELRSAKADLEKVVVDLQKQLLLWEEKAKNASEGVAKNQEYTDLVKNLEHELSLWKQRADSFSEEGKSVKAELQKVVEDLQNQVLVWKVKAENALEGAAKDQERADLVKSMEYEVNLWKQRNLDGHALLLELEEEQLQLIDSLTDTQNELQQWKDGAAAVIRTIRSVQNDASGTSEEDHEVGIDCLSVLQSELHKWRSKAQEGELLQSQLKNMLAQTQKELQEWKQKAAAVTLATESLKEELDCVIEEGKLEREELCSSINDFEEALYVWQERAQKCESLQTQLKNAETALTECKEQLKTSQNELKEWKEKAVGITLTTKSLMEELDFRIEEGLQEKQEFCNSISTLKESVLGWKKKASENESMIIELKIALLETQSALEEWKNRASNVAMATEALKAEVDCTLENYRLEKEELCNTINELGAEVYEWKTKAQDGVVVQRQLQRALSELEKKKRPLLRAHRSSSMSSQ</sequence>
<evidence type="ECO:0000313" key="5">
    <source>
        <dbReference type="Proteomes" id="UP000006727"/>
    </source>
</evidence>
<evidence type="ECO:0000256" key="2">
    <source>
        <dbReference type="SAM" id="MobiDB-lite"/>
    </source>
</evidence>
<keyword evidence="1" id="KW-0175">Coiled coil</keyword>
<name>A0A2K1J9W4_PHYPA</name>
<evidence type="ECO:0000313" key="4">
    <source>
        <dbReference type="EnsemblPlants" id="PAC:32984945.CDS.1"/>
    </source>
</evidence>
<dbReference type="RefSeq" id="XP_073395962.1">
    <property type="nucleotide sequence ID" value="XM_073539861.1"/>
</dbReference>
<gene>
    <name evidence="4" type="primary">LOC112293649</name>
    <name evidence="3" type="ORF">PHYPA_021427</name>
</gene>
<feature type="coiled-coil region" evidence="1">
    <location>
        <begin position="51"/>
        <end position="166"/>
    </location>
</feature>
<dbReference type="Gramene" id="Pp3c16_24900V3.2">
    <property type="protein sequence ID" value="PAC:32984946.CDS.1"/>
    <property type="gene ID" value="Pp3c16_24900"/>
</dbReference>
<dbReference type="RefSeq" id="XP_024399095.1">
    <property type="nucleotide sequence ID" value="XM_024543327.2"/>
</dbReference>
<dbReference type="RefSeq" id="XP_024399096.1">
    <property type="nucleotide sequence ID" value="XM_024543328.2"/>
</dbReference>
<dbReference type="Gramene" id="Pp3c16_24900V3.3">
    <property type="protein sequence ID" value="PAC:32984947.CDS.1"/>
    <property type="gene ID" value="Pp3c16_24900"/>
</dbReference>
<dbReference type="EnsemblPlants" id="Pp3c16_24900V3.2">
    <property type="protein sequence ID" value="PAC:32984946.CDS.1"/>
    <property type="gene ID" value="Pp3c16_24900"/>
</dbReference>
<dbReference type="EnsemblPlants" id="Pp3c16_24900V3.3">
    <property type="protein sequence ID" value="PAC:32984947.CDS.1"/>
    <property type="gene ID" value="Pp3c16_24900"/>
</dbReference>
<accession>A0A2K1J9W4</accession>
<reference evidence="4" key="3">
    <citation type="submission" date="2020-12" db="UniProtKB">
        <authorList>
            <consortium name="EnsemblPlants"/>
        </authorList>
    </citation>
    <scope>IDENTIFICATION</scope>
</reference>
<keyword evidence="5" id="KW-1185">Reference proteome</keyword>
<dbReference type="EnsemblPlants" id="Pp3c16_24900V3.1">
    <property type="protein sequence ID" value="PAC:32984945.CDS.1"/>
    <property type="gene ID" value="Pp3c16_24900"/>
</dbReference>
<protein>
    <submittedName>
        <fullName evidence="3 4">Uncharacterized protein</fullName>
    </submittedName>
</protein>
<dbReference type="AlphaFoldDB" id="A0A2K1J9W4"/>
<evidence type="ECO:0000313" key="3">
    <source>
        <dbReference type="EMBL" id="PNR38316.1"/>
    </source>
</evidence>
<feature type="region of interest" description="Disordered" evidence="2">
    <location>
        <begin position="246"/>
        <end position="287"/>
    </location>
</feature>
<dbReference type="GeneID" id="112293649"/>
<dbReference type="EMBL" id="ABEU02000016">
    <property type="protein sequence ID" value="PNR38316.1"/>
    <property type="molecule type" value="Genomic_DNA"/>
</dbReference>